<dbReference type="InterPro" id="IPR050951">
    <property type="entry name" value="Retrovirus_Pol_polyprotein"/>
</dbReference>
<dbReference type="EMBL" id="JAVYJV010000016">
    <property type="protein sequence ID" value="KAK4350995.1"/>
    <property type="molecule type" value="Genomic_DNA"/>
</dbReference>
<keyword evidence="2" id="KW-1185">Reference proteome</keyword>
<dbReference type="Proteomes" id="UP001291623">
    <property type="component" value="Unassembled WGS sequence"/>
</dbReference>
<gene>
    <name evidence="1" type="ORF">RND71_030308</name>
</gene>
<dbReference type="Gene3D" id="3.30.70.270">
    <property type="match status" value="1"/>
</dbReference>
<evidence type="ECO:0000313" key="1">
    <source>
        <dbReference type="EMBL" id="KAK4350995.1"/>
    </source>
</evidence>
<sequence length="117" mass="13694">MLVKSRVAETHLTSMVETFDIMRRHDMKLNLKKCAFGVRSGKFLGFLISNRGIEMNPDKFKTIHEMMNVLNSIKMVQRLTGKVVALGRFISRSTDQGHEFFKLTKKDHRFQWTQECD</sequence>
<dbReference type="InterPro" id="IPR043502">
    <property type="entry name" value="DNA/RNA_pol_sf"/>
</dbReference>
<protein>
    <recommendedName>
        <fullName evidence="3">Reverse transcriptase</fullName>
    </recommendedName>
</protein>
<dbReference type="SUPFAM" id="SSF56672">
    <property type="entry name" value="DNA/RNA polymerases"/>
    <property type="match status" value="1"/>
</dbReference>
<evidence type="ECO:0008006" key="3">
    <source>
        <dbReference type="Google" id="ProtNLM"/>
    </source>
</evidence>
<organism evidence="1 2">
    <name type="scientific">Anisodus tanguticus</name>
    <dbReference type="NCBI Taxonomy" id="243964"/>
    <lineage>
        <taxon>Eukaryota</taxon>
        <taxon>Viridiplantae</taxon>
        <taxon>Streptophyta</taxon>
        <taxon>Embryophyta</taxon>
        <taxon>Tracheophyta</taxon>
        <taxon>Spermatophyta</taxon>
        <taxon>Magnoliopsida</taxon>
        <taxon>eudicotyledons</taxon>
        <taxon>Gunneridae</taxon>
        <taxon>Pentapetalae</taxon>
        <taxon>asterids</taxon>
        <taxon>lamiids</taxon>
        <taxon>Solanales</taxon>
        <taxon>Solanaceae</taxon>
        <taxon>Solanoideae</taxon>
        <taxon>Hyoscyameae</taxon>
        <taxon>Anisodus</taxon>
    </lineage>
</organism>
<evidence type="ECO:0000313" key="2">
    <source>
        <dbReference type="Proteomes" id="UP001291623"/>
    </source>
</evidence>
<accession>A0AAE1V825</accession>
<proteinExistence type="predicted"/>
<dbReference type="InterPro" id="IPR043128">
    <property type="entry name" value="Rev_trsase/Diguanyl_cyclase"/>
</dbReference>
<dbReference type="PANTHER" id="PTHR37984:SF5">
    <property type="entry name" value="PROTEIN NYNRIN-LIKE"/>
    <property type="match status" value="1"/>
</dbReference>
<dbReference type="PANTHER" id="PTHR37984">
    <property type="entry name" value="PROTEIN CBG26694"/>
    <property type="match status" value="1"/>
</dbReference>
<comment type="caution">
    <text evidence="1">The sequence shown here is derived from an EMBL/GenBank/DDBJ whole genome shotgun (WGS) entry which is preliminary data.</text>
</comment>
<reference evidence="1" key="1">
    <citation type="submission" date="2023-12" db="EMBL/GenBank/DDBJ databases">
        <title>Genome assembly of Anisodus tanguticus.</title>
        <authorList>
            <person name="Wang Y.-J."/>
        </authorList>
    </citation>
    <scope>NUCLEOTIDE SEQUENCE</scope>
    <source>
        <strain evidence="1">KB-2021</strain>
        <tissue evidence="1">Leaf</tissue>
    </source>
</reference>
<name>A0AAE1V825_9SOLA</name>
<dbReference type="AlphaFoldDB" id="A0AAE1V825"/>